<reference evidence="1 2" key="2">
    <citation type="submission" date="2018-11" db="EMBL/GenBank/DDBJ databases">
        <authorList>
            <consortium name="Pathogen Informatics"/>
        </authorList>
    </citation>
    <scope>NUCLEOTIDE SEQUENCE [LARGE SCALE GENOMIC DNA]</scope>
    <source>
        <strain evidence="1">Dakar</strain>
        <strain evidence="2">Dakar, Senegal</strain>
    </source>
</reference>
<protein>
    <submittedName>
        <fullName evidence="3">Secreted protein</fullName>
    </submittedName>
</protein>
<evidence type="ECO:0000313" key="2">
    <source>
        <dbReference type="Proteomes" id="UP000279833"/>
    </source>
</evidence>
<gene>
    <name evidence="1" type="ORF">SCUD_LOCUS12235</name>
</gene>
<evidence type="ECO:0000313" key="1">
    <source>
        <dbReference type="EMBL" id="VDP47972.1"/>
    </source>
</evidence>
<keyword evidence="2" id="KW-1185">Reference proteome</keyword>
<evidence type="ECO:0000313" key="3">
    <source>
        <dbReference type="WBParaSite" id="SCUD_0001223801-mRNA-1"/>
    </source>
</evidence>
<dbReference type="WBParaSite" id="SCUD_0001223801-mRNA-1">
    <property type="protein sequence ID" value="SCUD_0001223801-mRNA-1"/>
    <property type="gene ID" value="SCUD_0001223801"/>
</dbReference>
<name>A0A183KB47_9TREM</name>
<reference evidence="3" key="1">
    <citation type="submission" date="2016-06" db="UniProtKB">
        <authorList>
            <consortium name="WormBaseParasite"/>
        </authorList>
    </citation>
    <scope>IDENTIFICATION</scope>
</reference>
<sequence length="65" mass="7038">MLVCTFLMSGFTGSGENGSVGCGLEEEEEGSDGLSFSLFTNRLRDCSFNNVCFKLCFDSICDFIG</sequence>
<proteinExistence type="predicted"/>
<dbReference type="Proteomes" id="UP000279833">
    <property type="component" value="Unassembled WGS sequence"/>
</dbReference>
<dbReference type="AlphaFoldDB" id="A0A183KB47"/>
<accession>A0A183KB47</accession>
<dbReference type="EMBL" id="UZAK01034967">
    <property type="protein sequence ID" value="VDP47972.1"/>
    <property type="molecule type" value="Genomic_DNA"/>
</dbReference>
<organism evidence="3">
    <name type="scientific">Schistosoma curassoni</name>
    <dbReference type="NCBI Taxonomy" id="6186"/>
    <lineage>
        <taxon>Eukaryota</taxon>
        <taxon>Metazoa</taxon>
        <taxon>Spiralia</taxon>
        <taxon>Lophotrochozoa</taxon>
        <taxon>Platyhelminthes</taxon>
        <taxon>Trematoda</taxon>
        <taxon>Digenea</taxon>
        <taxon>Strigeidida</taxon>
        <taxon>Schistosomatoidea</taxon>
        <taxon>Schistosomatidae</taxon>
        <taxon>Schistosoma</taxon>
    </lineage>
</organism>